<dbReference type="EMBL" id="OX459122">
    <property type="protein sequence ID" value="CAI9104851.1"/>
    <property type="molecule type" value="Genomic_DNA"/>
</dbReference>
<dbReference type="Proteomes" id="UP001161247">
    <property type="component" value="Chromosome 5"/>
</dbReference>
<evidence type="ECO:0000256" key="7">
    <source>
        <dbReference type="ARBA" id="ARBA00022967"/>
    </source>
</evidence>
<evidence type="ECO:0000259" key="13">
    <source>
        <dbReference type="PROSITE" id="PS51192"/>
    </source>
</evidence>
<dbReference type="Pfam" id="PF07517">
    <property type="entry name" value="SecA_DEAD"/>
    <property type="match status" value="1"/>
</dbReference>
<dbReference type="Pfam" id="PF21090">
    <property type="entry name" value="P-loop_SecA"/>
    <property type="match status" value="1"/>
</dbReference>
<evidence type="ECO:0000256" key="11">
    <source>
        <dbReference type="RuleBase" id="RU003874"/>
    </source>
</evidence>
<evidence type="ECO:0000256" key="6">
    <source>
        <dbReference type="ARBA" id="ARBA00022927"/>
    </source>
</evidence>
<dbReference type="Pfam" id="PF01043">
    <property type="entry name" value="SecA_PP_bind"/>
    <property type="match status" value="1"/>
</dbReference>
<dbReference type="InterPro" id="IPR036670">
    <property type="entry name" value="SecA_X-link_sf"/>
</dbReference>
<feature type="compositionally biased region" description="Basic and acidic residues" evidence="12">
    <location>
        <begin position="954"/>
        <end position="969"/>
    </location>
</feature>
<organism evidence="15 16">
    <name type="scientific">Oldenlandia corymbosa var. corymbosa</name>
    <dbReference type="NCBI Taxonomy" id="529605"/>
    <lineage>
        <taxon>Eukaryota</taxon>
        <taxon>Viridiplantae</taxon>
        <taxon>Streptophyta</taxon>
        <taxon>Embryophyta</taxon>
        <taxon>Tracheophyta</taxon>
        <taxon>Spermatophyta</taxon>
        <taxon>Magnoliopsida</taxon>
        <taxon>eudicotyledons</taxon>
        <taxon>Gunneridae</taxon>
        <taxon>Pentapetalae</taxon>
        <taxon>asterids</taxon>
        <taxon>lamiids</taxon>
        <taxon>Gentianales</taxon>
        <taxon>Rubiaceae</taxon>
        <taxon>Rubioideae</taxon>
        <taxon>Spermacoceae</taxon>
        <taxon>Hedyotis-Oldenlandia complex</taxon>
        <taxon>Oldenlandia</taxon>
    </lineage>
</organism>
<dbReference type="InterPro" id="IPR011115">
    <property type="entry name" value="SecA_DEAD"/>
</dbReference>
<dbReference type="SMART" id="SM00957">
    <property type="entry name" value="SecA_DEAD"/>
    <property type="match status" value="1"/>
</dbReference>
<dbReference type="InterPro" id="IPR044722">
    <property type="entry name" value="SecA_SF2_C"/>
</dbReference>
<comment type="subcellular location">
    <subcellularLocation>
        <location evidence="1">Membrane</location>
        <topology evidence="1">Peripheral membrane protein</topology>
    </subcellularLocation>
</comment>
<comment type="similarity">
    <text evidence="2 11">Belongs to the SecA family.</text>
</comment>
<dbReference type="InterPro" id="IPR011116">
    <property type="entry name" value="SecA_Wing/Scaffold"/>
</dbReference>
<dbReference type="PROSITE" id="PS51196">
    <property type="entry name" value="SECA_MOTOR_DEAD"/>
    <property type="match status" value="1"/>
</dbReference>
<comment type="catalytic activity">
    <reaction evidence="10">
        <text>ATP + H2O + chloroplast-proteinSide 1 = ADP + phosphate + chloroplast-proteinSide 2.</text>
        <dbReference type="EC" id="7.4.2.4"/>
    </reaction>
</comment>
<evidence type="ECO:0000313" key="15">
    <source>
        <dbReference type="EMBL" id="CAI9104851.1"/>
    </source>
</evidence>
<dbReference type="Gene3D" id="3.40.50.300">
    <property type="entry name" value="P-loop containing nucleotide triphosphate hydrolases"/>
    <property type="match status" value="2"/>
</dbReference>
<evidence type="ECO:0000256" key="8">
    <source>
        <dbReference type="ARBA" id="ARBA00023010"/>
    </source>
</evidence>
<dbReference type="Gene3D" id="1.10.3060.10">
    <property type="entry name" value="Helical scaffold and wing domains of SecA"/>
    <property type="match status" value="1"/>
</dbReference>
<dbReference type="InterPro" id="IPR000185">
    <property type="entry name" value="SecA"/>
</dbReference>
<dbReference type="GO" id="GO:0006886">
    <property type="term" value="P:intracellular protein transport"/>
    <property type="evidence" value="ECO:0007669"/>
    <property type="project" value="InterPro"/>
</dbReference>
<evidence type="ECO:0000313" key="16">
    <source>
        <dbReference type="Proteomes" id="UP001161247"/>
    </source>
</evidence>
<evidence type="ECO:0000256" key="3">
    <source>
        <dbReference type="ARBA" id="ARBA00022448"/>
    </source>
</evidence>
<evidence type="ECO:0000256" key="4">
    <source>
        <dbReference type="ARBA" id="ARBA00022741"/>
    </source>
</evidence>
<evidence type="ECO:0000256" key="5">
    <source>
        <dbReference type="ARBA" id="ARBA00022840"/>
    </source>
</evidence>
<dbReference type="SUPFAM" id="SSF52540">
    <property type="entry name" value="P-loop containing nucleoside triphosphate hydrolases"/>
    <property type="match status" value="2"/>
</dbReference>
<dbReference type="CDD" id="cd17928">
    <property type="entry name" value="DEXDc_SecA"/>
    <property type="match status" value="1"/>
</dbReference>
<evidence type="ECO:0000256" key="10">
    <source>
        <dbReference type="ARBA" id="ARBA00034043"/>
    </source>
</evidence>
<dbReference type="HAMAP" id="MF_01382">
    <property type="entry name" value="SecA"/>
    <property type="match status" value="1"/>
</dbReference>
<keyword evidence="16" id="KW-1185">Reference proteome</keyword>
<dbReference type="InterPro" id="IPR027417">
    <property type="entry name" value="P-loop_NTPase"/>
</dbReference>
<keyword evidence="9" id="KW-0472">Membrane</keyword>
<keyword evidence="3 11" id="KW-0813">Transport</keyword>
<accession>A0AAV1DBR8</accession>
<dbReference type="FunFam" id="3.90.1440.10:FF:000003">
    <property type="entry name" value="Preprotein translocase SecA subunit"/>
    <property type="match status" value="1"/>
</dbReference>
<reference evidence="15" key="1">
    <citation type="submission" date="2023-03" db="EMBL/GenBank/DDBJ databases">
        <authorList>
            <person name="Julca I."/>
        </authorList>
    </citation>
    <scope>NUCLEOTIDE SEQUENCE</scope>
</reference>
<dbReference type="PROSITE" id="PS51192">
    <property type="entry name" value="HELICASE_ATP_BIND_1"/>
    <property type="match status" value="1"/>
</dbReference>
<evidence type="ECO:0000259" key="14">
    <source>
        <dbReference type="PROSITE" id="PS51196"/>
    </source>
</evidence>
<evidence type="ECO:0000256" key="12">
    <source>
        <dbReference type="SAM" id="MobiDB-lite"/>
    </source>
</evidence>
<proteinExistence type="inferred from homology"/>
<dbReference type="GO" id="GO:0006605">
    <property type="term" value="P:protein targeting"/>
    <property type="evidence" value="ECO:0007669"/>
    <property type="project" value="InterPro"/>
</dbReference>
<dbReference type="GO" id="GO:0017038">
    <property type="term" value="P:protein import"/>
    <property type="evidence" value="ECO:0007669"/>
    <property type="project" value="InterPro"/>
</dbReference>
<feature type="region of interest" description="Disordered" evidence="12">
    <location>
        <begin position="954"/>
        <end position="992"/>
    </location>
</feature>
<keyword evidence="7" id="KW-1278">Translocase</keyword>
<evidence type="ECO:0000256" key="1">
    <source>
        <dbReference type="ARBA" id="ARBA00004170"/>
    </source>
</evidence>
<evidence type="ECO:0000256" key="9">
    <source>
        <dbReference type="ARBA" id="ARBA00023136"/>
    </source>
</evidence>
<evidence type="ECO:0000256" key="2">
    <source>
        <dbReference type="ARBA" id="ARBA00007650"/>
    </source>
</evidence>
<dbReference type="InterPro" id="IPR014018">
    <property type="entry name" value="SecA_motor_DEAD"/>
</dbReference>
<dbReference type="InterPro" id="IPR014001">
    <property type="entry name" value="Helicase_ATP-bd"/>
</dbReference>
<dbReference type="SMART" id="SM00958">
    <property type="entry name" value="SecA_PP_bind"/>
    <property type="match status" value="1"/>
</dbReference>
<dbReference type="InterPro" id="IPR020937">
    <property type="entry name" value="SecA_CS"/>
</dbReference>
<feature type="domain" description="SecA family profile" evidence="14">
    <location>
        <begin position="63"/>
        <end position="735"/>
    </location>
</feature>
<dbReference type="PRINTS" id="PR00906">
    <property type="entry name" value="SECA"/>
</dbReference>
<gene>
    <name evidence="15" type="ORF">OLC1_LOCUS13684</name>
</gene>
<dbReference type="InterPro" id="IPR011130">
    <property type="entry name" value="SecA_preprotein_X-link_dom"/>
</dbReference>
<keyword evidence="8 11" id="KW-0811">Translocation</keyword>
<protein>
    <recommendedName>
        <fullName evidence="11">Protein translocase subunit SecA</fullName>
    </recommendedName>
</protein>
<keyword evidence="6 11" id="KW-0653">Protein transport</keyword>
<dbReference type="PANTHER" id="PTHR30612">
    <property type="entry name" value="SECA INNER MEMBRANE COMPONENT OF SEC PROTEIN SECRETION SYSTEM"/>
    <property type="match status" value="1"/>
</dbReference>
<dbReference type="PANTHER" id="PTHR30612:SF0">
    <property type="entry name" value="CHLOROPLAST PROTEIN-TRANSPORTING ATPASE"/>
    <property type="match status" value="1"/>
</dbReference>
<dbReference type="AlphaFoldDB" id="A0AAV1DBR8"/>
<name>A0AAV1DBR8_OLDCO</name>
<dbReference type="Pfam" id="PF07516">
    <property type="entry name" value="SecA_SW"/>
    <property type="match status" value="1"/>
</dbReference>
<sequence>MESLSLPSKLTTTLWLTGAPSSSSRPSSLLWNNLSHHQPGVTRWTIRRRRRLIPVQASLGGLLSGIFKGGADTGEATRTLYSDTLALINRLEPQISSLSDSQLREKTALLQQRARQGDSLDSLLPEAFAIVREASKRVLGLRPFDVQLIGGMVLHKGEIAEMRTGEGKTLVAILPAYLNALTGKGVHVVTVNDYLARRDCEWVGQVPRFLGLKVGLIQQNMTSEQRRENYLCDITYSVDELVLRGFNYCVIDEVDSILIDEARTPLIISGPAERPSDRYYKAAKIAAAFERDIHYTVEEKQKTILLTEQGYSDAEEILDVKDLYDPREQWASYILNAVKAKELFLRDVNYIIRGKEVLIVDEFTGRVMQGRRWSDGLHQAVEAKEGLPIQNETVTLASISYQNFFLQFPKLCGMTGTAATESAEFQSIYKLKVTIVPTNKPMIRKDESDVVFRAAIGKWRAVVVEISRMHKTGRPVLVGTTSVEQSDMLSEQLREAGIPHEVLNAKPENVEREAEIVAQSGRLGAVTIATNMAGRGTDIILGGNAEFMARLKLREMLMPRVIKPAEGAFVSVKKLPLKKTWKVNENLFSCTLSYESTELAEEAVELAAKTWGQRSLTELEAEERLSYSCEKGPVEDEVIGKLRNAFLEICKEYKVYCEEERKKVVEAGGLHVVGTERHESRRIDNQLRGRSGRQGDPGSSRFFLSLEDNIFRIFGGDRIQGLMRAFRVEDLPIESKMLTKALDEAQRKVENYFFDIRKQLFEYDEVLNSQRDRVYAERRRALESENLQSLLIEYAELTMDDILEANIGSDAPKESWDLEKLTAKLQQYCYLLNDLTPDLLATKCDNYEGLRDYLRLRGREAYLQKRAMVEEKAPGLMTEAEKFLMLSNVDRLWKEHLQALKFVQQAVGLRGYAQRDPLIEYKLEGYNLFIEMMAQIRRNVIYSIYQFQPVLVKEQDQQREPSKGDKLDSSAKVGNNRMPEEASTKPSRTARQ</sequence>
<dbReference type="SUPFAM" id="SSF81886">
    <property type="entry name" value="Helical scaffold and wing domains of SecA"/>
    <property type="match status" value="1"/>
</dbReference>
<dbReference type="CDD" id="cd18803">
    <property type="entry name" value="SF2_C_secA"/>
    <property type="match status" value="1"/>
</dbReference>
<keyword evidence="4 11" id="KW-0547">Nucleotide-binding</keyword>
<dbReference type="InterPro" id="IPR036266">
    <property type="entry name" value="SecA_Wing/Scaffold_sf"/>
</dbReference>
<dbReference type="GO" id="GO:0016020">
    <property type="term" value="C:membrane"/>
    <property type="evidence" value="ECO:0007669"/>
    <property type="project" value="UniProtKB-SubCell"/>
</dbReference>
<feature type="domain" description="Helicase ATP-binding" evidence="13">
    <location>
        <begin position="149"/>
        <end position="290"/>
    </location>
</feature>
<dbReference type="FunFam" id="1.10.3060.10:FF:000003">
    <property type="entry name" value="Protein translocase subunit SecA"/>
    <property type="match status" value="1"/>
</dbReference>
<keyword evidence="5 11" id="KW-0067">ATP-binding</keyword>
<dbReference type="FunFam" id="3.40.50.300:FF:000113">
    <property type="entry name" value="Preprotein translocase subunit SecA"/>
    <property type="match status" value="1"/>
</dbReference>
<dbReference type="Gene3D" id="3.90.1440.10">
    <property type="entry name" value="SecA, preprotein cross-linking domain"/>
    <property type="match status" value="1"/>
</dbReference>
<dbReference type="GO" id="GO:0005524">
    <property type="term" value="F:ATP binding"/>
    <property type="evidence" value="ECO:0007669"/>
    <property type="project" value="UniProtKB-KW"/>
</dbReference>
<dbReference type="PROSITE" id="PS01312">
    <property type="entry name" value="SECA"/>
    <property type="match status" value="1"/>
</dbReference>
<dbReference type="SUPFAM" id="SSF81767">
    <property type="entry name" value="Pre-protein crosslinking domain of SecA"/>
    <property type="match status" value="1"/>
</dbReference>
<dbReference type="NCBIfam" id="TIGR00963">
    <property type="entry name" value="secA"/>
    <property type="match status" value="1"/>
</dbReference>
<dbReference type="GO" id="GO:0016464">
    <property type="term" value="F:chloroplast protein-transporting ATPase activity"/>
    <property type="evidence" value="ECO:0007669"/>
    <property type="project" value="UniProtKB-EC"/>
</dbReference>